<keyword evidence="1" id="KW-0812">Transmembrane</keyword>
<organism evidence="2 3">
    <name type="scientific">Frigoriflavimonas asaccharolytica</name>
    <dbReference type="NCBI Taxonomy" id="2735899"/>
    <lineage>
        <taxon>Bacteria</taxon>
        <taxon>Pseudomonadati</taxon>
        <taxon>Bacteroidota</taxon>
        <taxon>Flavobacteriia</taxon>
        <taxon>Flavobacteriales</taxon>
        <taxon>Weeksellaceae</taxon>
        <taxon>Frigoriflavimonas</taxon>
    </lineage>
</organism>
<comment type="caution">
    <text evidence="2">The sequence shown here is derived from an EMBL/GenBank/DDBJ whole genome shotgun (WGS) entry which is preliminary data.</text>
</comment>
<feature type="transmembrane region" description="Helical" evidence="1">
    <location>
        <begin position="14"/>
        <end position="40"/>
    </location>
</feature>
<keyword evidence="1" id="KW-0472">Membrane</keyword>
<sequence length="117" mass="13493">MYEFLKTIDSNPEYLVMFAGFQGFGWLILLLISSLFFKIFGVVATKISPFSFVNTVIIMIGWLLGFVTQILLFFMEVPGLKMLIIFVVMYFVIAAFTISNRKALRKQFDKIQDKAKI</sequence>
<feature type="transmembrane region" description="Helical" evidence="1">
    <location>
        <begin position="52"/>
        <end position="74"/>
    </location>
</feature>
<dbReference type="EMBL" id="JABSNO010000018">
    <property type="protein sequence ID" value="NRS93265.1"/>
    <property type="molecule type" value="Genomic_DNA"/>
</dbReference>
<keyword evidence="3" id="KW-1185">Reference proteome</keyword>
<dbReference type="Proteomes" id="UP000610746">
    <property type="component" value="Unassembled WGS sequence"/>
</dbReference>
<evidence type="ECO:0000256" key="1">
    <source>
        <dbReference type="SAM" id="Phobius"/>
    </source>
</evidence>
<keyword evidence="1" id="KW-1133">Transmembrane helix</keyword>
<dbReference type="AlphaFoldDB" id="A0A8J8GC75"/>
<evidence type="ECO:0000313" key="2">
    <source>
        <dbReference type="EMBL" id="NRS93265.1"/>
    </source>
</evidence>
<name>A0A8J8GC75_9FLAO</name>
<gene>
    <name evidence="2" type="ORF">HNQ03_002352</name>
</gene>
<dbReference type="RefSeq" id="WP_173779837.1">
    <property type="nucleotide sequence ID" value="NZ_JABSNO010000018.1"/>
</dbReference>
<evidence type="ECO:0000313" key="3">
    <source>
        <dbReference type="Proteomes" id="UP000610746"/>
    </source>
</evidence>
<feature type="transmembrane region" description="Helical" evidence="1">
    <location>
        <begin position="80"/>
        <end position="98"/>
    </location>
</feature>
<reference evidence="2" key="1">
    <citation type="submission" date="2020-05" db="EMBL/GenBank/DDBJ databases">
        <title>Genomic Encyclopedia of Type Strains, Phase IV (KMG-V): Genome sequencing to study the core and pangenomes of soil and plant-associated prokaryotes.</title>
        <authorList>
            <person name="Whitman W."/>
        </authorList>
    </citation>
    <scope>NUCLEOTIDE SEQUENCE</scope>
    <source>
        <strain evidence="2">16F</strain>
    </source>
</reference>
<accession>A0A8J8GC75</accession>
<proteinExistence type="predicted"/>
<protein>
    <submittedName>
        <fullName evidence="2">ABC-type multidrug transport system permease subunit</fullName>
    </submittedName>
</protein>